<organism evidence="10 11">
    <name type="scientific">Kangiella geojedonensis</name>
    <dbReference type="NCBI Taxonomy" id="914150"/>
    <lineage>
        <taxon>Bacteria</taxon>
        <taxon>Pseudomonadati</taxon>
        <taxon>Pseudomonadota</taxon>
        <taxon>Gammaproteobacteria</taxon>
        <taxon>Kangiellales</taxon>
        <taxon>Kangiellaceae</taxon>
        <taxon>Kangiella</taxon>
    </lineage>
</organism>
<protein>
    <recommendedName>
        <fullName evidence="4">Aldehyde dehydrogenase</fullName>
    </recommendedName>
</protein>
<dbReference type="InterPro" id="IPR016160">
    <property type="entry name" value="Ald_DH_CS_CYS"/>
</dbReference>
<dbReference type="GO" id="GO:0004029">
    <property type="term" value="F:aldehyde dehydrogenase (NAD+) activity"/>
    <property type="evidence" value="ECO:0007669"/>
    <property type="project" value="TreeGrafter"/>
</dbReference>
<dbReference type="InterPro" id="IPR016162">
    <property type="entry name" value="Ald_DH_N"/>
</dbReference>
<feature type="active site" evidence="5">
    <location>
        <position position="244"/>
    </location>
</feature>
<dbReference type="SUPFAM" id="SSF53720">
    <property type="entry name" value="ALDH-like"/>
    <property type="match status" value="1"/>
</dbReference>
<dbReference type="PATRIC" id="fig|914150.5.peg.367"/>
<dbReference type="InterPro" id="IPR029510">
    <property type="entry name" value="Ald_DH_CS_GLU"/>
</dbReference>
<evidence type="ECO:0000256" key="1">
    <source>
        <dbReference type="ARBA" id="ARBA00009986"/>
    </source>
</evidence>
<dbReference type="PIRSF" id="PIRSF036492">
    <property type="entry name" value="ALDH"/>
    <property type="match status" value="1"/>
</dbReference>
<dbReference type="STRING" id="914150.TQ33_0360"/>
<feature type="domain" description="Aldehyde dehydrogenase" evidence="9">
    <location>
        <begin position="21"/>
        <end position="432"/>
    </location>
</feature>
<dbReference type="RefSeq" id="WP_046560545.1">
    <property type="nucleotide sequence ID" value="NZ_CP010975.1"/>
</dbReference>
<keyword evidence="11" id="KW-1185">Reference proteome</keyword>
<feature type="active site" evidence="5 6">
    <location>
        <position position="210"/>
    </location>
</feature>
<evidence type="ECO:0000256" key="3">
    <source>
        <dbReference type="ARBA" id="ARBA00023027"/>
    </source>
</evidence>
<feature type="coiled-coil region" evidence="8">
    <location>
        <begin position="22"/>
        <end position="49"/>
    </location>
</feature>
<dbReference type="EMBL" id="CP010975">
    <property type="protein sequence ID" value="AKE51347.1"/>
    <property type="molecule type" value="Genomic_DNA"/>
</dbReference>
<dbReference type="KEGG" id="kge:TQ33_0360"/>
<evidence type="ECO:0000256" key="6">
    <source>
        <dbReference type="PROSITE-ProRule" id="PRU10007"/>
    </source>
</evidence>
<sequence>MDLNAEFQALKKSHAAEPYPTIKQRLEKLKQMTRLLKENESELIQAISEDFSYRSPFETELAEIYPSLKSISHTKKKLGNWMSPENRGVSIWFQPAKASIMYQPKGVVGVIVPWNYPLYLALGPLIGAIAAGNRVMLKMSEFTPAFSHRFAELCHQYLGKDWVRVVNGGPEVGEAFSKVPFDHLLFTGSGRIGRDVMKAASENLTPVTLELGGKSPTIIDPSFPLKVAVERLLFGKLLNAGQTCLAPDYVFVHRDQLDEFMSLLKSKAKSFYPNWKEEAYTALSSQKQFERYNELLNDAIEKGADIVPLLDDIEPQGRKVPPVMVLNTSDEMLVRQEEIFGPMLPVIGYDDHSQVIDYINNQPRPLALYLFSHDKKVTSDYMLQTMSGGVTLNDTIFHVSQEELPFGGIGASGMGHYHGEEGFKTFSKAKSIFKQSRFAGTKLMYPPQSKVAKFLLGLMKR</sequence>
<keyword evidence="2 4" id="KW-0560">Oxidoreductase</keyword>
<dbReference type="Proteomes" id="UP000034071">
    <property type="component" value="Chromosome"/>
</dbReference>
<dbReference type="CDD" id="cd07133">
    <property type="entry name" value="ALDH_CALDH_CalB"/>
    <property type="match status" value="1"/>
</dbReference>
<evidence type="ECO:0000256" key="2">
    <source>
        <dbReference type="ARBA" id="ARBA00023002"/>
    </source>
</evidence>
<dbReference type="PANTHER" id="PTHR43570:SF20">
    <property type="entry name" value="ALDEHYDE DEHYDROGENASE ALDX-RELATED"/>
    <property type="match status" value="1"/>
</dbReference>
<dbReference type="GO" id="GO:0006081">
    <property type="term" value="P:aldehyde metabolic process"/>
    <property type="evidence" value="ECO:0007669"/>
    <property type="project" value="InterPro"/>
</dbReference>
<evidence type="ECO:0000313" key="10">
    <source>
        <dbReference type="EMBL" id="AKE51347.1"/>
    </source>
</evidence>
<dbReference type="InterPro" id="IPR016163">
    <property type="entry name" value="Ald_DH_C"/>
</dbReference>
<dbReference type="Gene3D" id="3.40.309.10">
    <property type="entry name" value="Aldehyde Dehydrogenase, Chain A, domain 2"/>
    <property type="match status" value="1"/>
</dbReference>
<dbReference type="OrthoDB" id="9812625at2"/>
<evidence type="ECO:0000256" key="8">
    <source>
        <dbReference type="SAM" id="Coils"/>
    </source>
</evidence>
<dbReference type="PROSITE" id="PS00070">
    <property type="entry name" value="ALDEHYDE_DEHYDR_CYS"/>
    <property type="match status" value="1"/>
</dbReference>
<name>A0A0F6TP95_9GAMM</name>
<keyword evidence="3" id="KW-0520">NAD</keyword>
<dbReference type="InterPro" id="IPR012394">
    <property type="entry name" value="Aldehyde_DH_NAD(P)"/>
</dbReference>
<accession>A0A0F6TP95</accession>
<reference evidence="10 11" key="1">
    <citation type="submission" date="2015-02" db="EMBL/GenBank/DDBJ databases">
        <title>Complete genome sequence of Kangiella geojedonensis strain YCS-5T.</title>
        <authorList>
            <person name="Kim K.M."/>
        </authorList>
    </citation>
    <scope>NUCLEOTIDE SEQUENCE [LARGE SCALE GENOMIC DNA]</scope>
    <source>
        <strain evidence="10 11">YCS-5</strain>
    </source>
</reference>
<evidence type="ECO:0000256" key="4">
    <source>
        <dbReference type="PIRNR" id="PIRNR036492"/>
    </source>
</evidence>
<evidence type="ECO:0000256" key="5">
    <source>
        <dbReference type="PIRSR" id="PIRSR036492-1"/>
    </source>
</evidence>
<evidence type="ECO:0000313" key="11">
    <source>
        <dbReference type="Proteomes" id="UP000034071"/>
    </source>
</evidence>
<dbReference type="InterPro" id="IPR015590">
    <property type="entry name" value="Aldehyde_DH_dom"/>
</dbReference>
<dbReference type="FunFam" id="3.40.605.10:FF:000004">
    <property type="entry name" value="Aldehyde dehydrogenase"/>
    <property type="match status" value="1"/>
</dbReference>
<dbReference type="AlphaFoldDB" id="A0A0F6TP95"/>
<dbReference type="Pfam" id="PF00171">
    <property type="entry name" value="Aldedh"/>
    <property type="match status" value="1"/>
</dbReference>
<dbReference type="Gene3D" id="3.40.605.10">
    <property type="entry name" value="Aldehyde Dehydrogenase, Chain A, domain 1"/>
    <property type="match status" value="1"/>
</dbReference>
<dbReference type="PANTHER" id="PTHR43570">
    <property type="entry name" value="ALDEHYDE DEHYDROGENASE"/>
    <property type="match status" value="1"/>
</dbReference>
<dbReference type="HOGENOM" id="CLU_005391_3_6_6"/>
<dbReference type="GO" id="GO:0005737">
    <property type="term" value="C:cytoplasm"/>
    <property type="evidence" value="ECO:0007669"/>
    <property type="project" value="TreeGrafter"/>
</dbReference>
<dbReference type="InterPro" id="IPR016161">
    <property type="entry name" value="Ald_DH/histidinol_DH"/>
</dbReference>
<evidence type="ECO:0000259" key="9">
    <source>
        <dbReference type="Pfam" id="PF00171"/>
    </source>
</evidence>
<evidence type="ECO:0000256" key="7">
    <source>
        <dbReference type="RuleBase" id="RU003345"/>
    </source>
</evidence>
<proteinExistence type="inferred from homology"/>
<dbReference type="PROSITE" id="PS00687">
    <property type="entry name" value="ALDEHYDE_DEHYDR_GLU"/>
    <property type="match status" value="1"/>
</dbReference>
<keyword evidence="8" id="KW-0175">Coiled coil</keyword>
<gene>
    <name evidence="10" type="ORF">TQ33_0360</name>
</gene>
<comment type="similarity">
    <text evidence="1 4 7">Belongs to the aldehyde dehydrogenase family.</text>
</comment>